<dbReference type="InParanoid" id="H6C9M3"/>
<dbReference type="GO" id="GO:0051082">
    <property type="term" value="F:unfolded protein binding"/>
    <property type="evidence" value="ECO:0007669"/>
    <property type="project" value="TreeGrafter"/>
</dbReference>
<name>H6C9M3_EXODN</name>
<dbReference type="GO" id="GO:0036498">
    <property type="term" value="P:IRE1-mediated unfolded protein response"/>
    <property type="evidence" value="ECO:0007669"/>
    <property type="project" value="TreeGrafter"/>
</dbReference>
<sequence length="265" mass="29887">MGLEILECSEVWKEVDNSDDFEFSHTKVILRDGFEFFYARVDQRKTPSFQASVDPSALELHPIPTETIWPKSPENALRCPNPASDSAEIYVKRPSLLAYGDSFVSTEIKTLVLHEVQICETLAQFQHPNIAKYLGCQVENDLITGLCFEKYGDSLFQMMQDGRSDSFDKGACLQDIRDGIQHLHSLEIVHGDINPHNILSHGDNFVIIDFDSCAKVGEELGLKLGTDGWTQESTTAEYSNDWYGFSKIEEFLHDQKSFDTSSCTA</sequence>
<dbReference type="HOGENOM" id="CLU_062257_0_0_1"/>
<dbReference type="EMBL" id="JH226136">
    <property type="protein sequence ID" value="EHY60741.1"/>
    <property type="molecule type" value="Genomic_DNA"/>
</dbReference>
<gene>
    <name evidence="2" type="ORF">HMPREF1120_08686</name>
</gene>
<dbReference type="GO" id="GO:0005524">
    <property type="term" value="F:ATP binding"/>
    <property type="evidence" value="ECO:0007669"/>
    <property type="project" value="InterPro"/>
</dbReference>
<organism evidence="2 3">
    <name type="scientific">Exophiala dermatitidis (strain ATCC 34100 / CBS 525.76 / NIH/UT8656)</name>
    <name type="common">Black yeast</name>
    <name type="synonym">Wangiella dermatitidis</name>
    <dbReference type="NCBI Taxonomy" id="858893"/>
    <lineage>
        <taxon>Eukaryota</taxon>
        <taxon>Fungi</taxon>
        <taxon>Dikarya</taxon>
        <taxon>Ascomycota</taxon>
        <taxon>Pezizomycotina</taxon>
        <taxon>Eurotiomycetes</taxon>
        <taxon>Chaetothyriomycetidae</taxon>
        <taxon>Chaetothyriales</taxon>
        <taxon>Herpotrichiellaceae</taxon>
        <taxon>Exophiala</taxon>
    </lineage>
</organism>
<dbReference type="PANTHER" id="PTHR13954">
    <property type="entry name" value="IRE1-RELATED"/>
    <property type="match status" value="1"/>
</dbReference>
<dbReference type="GeneID" id="20313325"/>
<dbReference type="GO" id="GO:0004674">
    <property type="term" value="F:protein serine/threonine kinase activity"/>
    <property type="evidence" value="ECO:0007669"/>
    <property type="project" value="InterPro"/>
</dbReference>
<dbReference type="OMA" id="MEICEQS"/>
<dbReference type="VEuPathDB" id="FungiDB:HMPREF1120_08686"/>
<accession>H6C9M3</accession>
<dbReference type="SUPFAM" id="SSF56112">
    <property type="entry name" value="Protein kinase-like (PK-like)"/>
    <property type="match status" value="1"/>
</dbReference>
<evidence type="ECO:0000313" key="2">
    <source>
        <dbReference type="EMBL" id="EHY60741.1"/>
    </source>
</evidence>
<dbReference type="PANTHER" id="PTHR13954:SF6">
    <property type="entry name" value="NON-SPECIFIC SERINE_THREONINE PROTEIN KINASE"/>
    <property type="match status" value="1"/>
</dbReference>
<protein>
    <recommendedName>
        <fullName evidence="1">Protein kinase domain-containing protein</fullName>
    </recommendedName>
</protein>
<dbReference type="InterPro" id="IPR011009">
    <property type="entry name" value="Kinase-like_dom_sf"/>
</dbReference>
<keyword evidence="3" id="KW-1185">Reference proteome</keyword>
<dbReference type="GO" id="GO:1990604">
    <property type="term" value="C:IRE1-TRAF2-ASK1 complex"/>
    <property type="evidence" value="ECO:0007669"/>
    <property type="project" value="TreeGrafter"/>
</dbReference>
<dbReference type="eggNOG" id="ENOG502RZ04">
    <property type="taxonomic scope" value="Eukaryota"/>
</dbReference>
<dbReference type="Gene3D" id="1.10.510.10">
    <property type="entry name" value="Transferase(Phosphotransferase) domain 1"/>
    <property type="match status" value="1"/>
</dbReference>
<reference evidence="2" key="1">
    <citation type="submission" date="2011-07" db="EMBL/GenBank/DDBJ databases">
        <title>The Genome Sequence of Exophiala (Wangiella) dermatitidis NIH/UT8656.</title>
        <authorList>
            <consortium name="The Broad Institute Genome Sequencing Platform"/>
            <person name="Cuomo C."/>
            <person name="Wang Z."/>
            <person name="Hunicke-Smith S."/>
            <person name="Szanislo P.J."/>
            <person name="Earl A."/>
            <person name="Young S.K."/>
            <person name="Zeng Q."/>
            <person name="Gargeya S."/>
            <person name="Fitzgerald M."/>
            <person name="Haas B."/>
            <person name="Abouelleil A."/>
            <person name="Alvarado L."/>
            <person name="Arachchi H.M."/>
            <person name="Berlin A."/>
            <person name="Brown A."/>
            <person name="Chapman S.B."/>
            <person name="Chen Z."/>
            <person name="Dunbar C."/>
            <person name="Freedman E."/>
            <person name="Gearin G."/>
            <person name="Gellesch M."/>
            <person name="Goldberg J."/>
            <person name="Griggs A."/>
            <person name="Gujja S."/>
            <person name="Heiman D."/>
            <person name="Howarth C."/>
            <person name="Larson L."/>
            <person name="Lui A."/>
            <person name="MacDonald P.J.P."/>
            <person name="Montmayeur A."/>
            <person name="Murphy C."/>
            <person name="Neiman D."/>
            <person name="Pearson M."/>
            <person name="Priest M."/>
            <person name="Roberts A."/>
            <person name="Saif S."/>
            <person name="Shea T."/>
            <person name="Shenoy N."/>
            <person name="Sisk P."/>
            <person name="Stolte C."/>
            <person name="Sykes S."/>
            <person name="Wortman J."/>
            <person name="Nusbaum C."/>
            <person name="Birren B."/>
        </authorList>
    </citation>
    <scope>NUCLEOTIDE SEQUENCE</scope>
    <source>
        <strain evidence="2">NIH/UT8656</strain>
    </source>
</reference>
<dbReference type="InterPro" id="IPR000719">
    <property type="entry name" value="Prot_kinase_dom"/>
</dbReference>
<proteinExistence type="predicted"/>
<dbReference type="PROSITE" id="PS50011">
    <property type="entry name" value="PROTEIN_KINASE_DOM"/>
    <property type="match status" value="1"/>
</dbReference>
<dbReference type="InterPro" id="IPR045133">
    <property type="entry name" value="IRE1/2-like"/>
</dbReference>
<dbReference type="RefSeq" id="XP_009161202.1">
    <property type="nucleotide sequence ID" value="XM_009162954.1"/>
</dbReference>
<dbReference type="GO" id="GO:0004521">
    <property type="term" value="F:RNA endonuclease activity"/>
    <property type="evidence" value="ECO:0007669"/>
    <property type="project" value="InterPro"/>
</dbReference>
<evidence type="ECO:0000313" key="3">
    <source>
        <dbReference type="Proteomes" id="UP000007304"/>
    </source>
</evidence>
<dbReference type="AlphaFoldDB" id="H6C9M3"/>
<dbReference type="STRING" id="858893.H6C9M3"/>
<dbReference type="GO" id="GO:0070059">
    <property type="term" value="P:intrinsic apoptotic signaling pathway in response to endoplasmic reticulum stress"/>
    <property type="evidence" value="ECO:0007669"/>
    <property type="project" value="TreeGrafter"/>
</dbReference>
<dbReference type="Proteomes" id="UP000007304">
    <property type="component" value="Unassembled WGS sequence"/>
</dbReference>
<feature type="domain" description="Protein kinase" evidence="1">
    <location>
        <begin position="23"/>
        <end position="265"/>
    </location>
</feature>
<evidence type="ECO:0000259" key="1">
    <source>
        <dbReference type="PROSITE" id="PS50011"/>
    </source>
</evidence>
<dbReference type="Pfam" id="PF00069">
    <property type="entry name" value="Pkinase"/>
    <property type="match status" value="1"/>
</dbReference>